<evidence type="ECO:0000256" key="1">
    <source>
        <dbReference type="SAM" id="MobiDB-lite"/>
    </source>
</evidence>
<protein>
    <submittedName>
        <fullName evidence="3">Zinc ribbon domain-containing protein</fullName>
    </submittedName>
</protein>
<comment type="caution">
    <text evidence="3">The sequence shown here is derived from an EMBL/GenBank/DDBJ whole genome shotgun (WGS) entry which is preliminary data.</text>
</comment>
<reference evidence="3" key="1">
    <citation type="submission" date="2018-06" db="EMBL/GenBank/DDBJ databases">
        <title>Serratia marcescens genome sequencing and assembly.</title>
        <authorList>
            <person name="Martins R.C.R."/>
            <person name="Perdigao-Neto L.V."/>
            <person name="Costa S.F."/>
            <person name="Levin A.S.S."/>
        </authorList>
    </citation>
    <scope>NUCLEOTIDE SEQUENCE</scope>
    <source>
        <strain evidence="3">1283</strain>
    </source>
</reference>
<dbReference type="InterPro" id="IPR025874">
    <property type="entry name" value="DZR"/>
</dbReference>
<feature type="domain" description="DZANK-type" evidence="2">
    <location>
        <begin position="41"/>
        <end position="87"/>
    </location>
</feature>
<evidence type="ECO:0000313" key="4">
    <source>
        <dbReference type="Proteomes" id="UP000247823"/>
    </source>
</evidence>
<sequence>MSLLKRLLAQGGVNGGHQRAGHRGGHHGNRYNQHGEPGSLCSECQAVNKQGARYCHRCGQPFAAVSATCGQCAAPLPPGSRFCPQCGGGVL</sequence>
<dbReference type="EMBL" id="QJQB01000448">
    <property type="protein sequence ID" value="PYA61987.1"/>
    <property type="molecule type" value="Genomic_DNA"/>
</dbReference>
<reference evidence="3" key="2">
    <citation type="submission" date="2018-06" db="EMBL/GenBank/DDBJ databases">
        <authorList>
            <person name="Martins R.C."/>
            <person name="Perdigao-Neto L.V."/>
            <person name="Costa S.F."/>
            <person name="Levin A.S.S."/>
        </authorList>
    </citation>
    <scope>NUCLEOTIDE SEQUENCE</scope>
    <source>
        <strain evidence="3">1283</strain>
    </source>
</reference>
<dbReference type="RefSeq" id="WP_110593683.1">
    <property type="nucleotide sequence ID" value="NZ_JAOWIM010000008.1"/>
</dbReference>
<evidence type="ECO:0000313" key="3">
    <source>
        <dbReference type="EMBL" id="PYA61987.1"/>
    </source>
</evidence>
<name>A0ABX5N934_SERMA</name>
<proteinExistence type="predicted"/>
<feature type="compositionally biased region" description="Basic residues" evidence="1">
    <location>
        <begin position="19"/>
        <end position="29"/>
    </location>
</feature>
<dbReference type="Proteomes" id="UP000247823">
    <property type="component" value="Unassembled WGS sequence"/>
</dbReference>
<feature type="region of interest" description="Disordered" evidence="1">
    <location>
        <begin position="12"/>
        <end position="31"/>
    </location>
</feature>
<dbReference type="Pfam" id="PF12773">
    <property type="entry name" value="DZR"/>
    <property type="match status" value="1"/>
</dbReference>
<evidence type="ECO:0000259" key="2">
    <source>
        <dbReference type="Pfam" id="PF12773"/>
    </source>
</evidence>
<keyword evidence="4" id="KW-1185">Reference proteome</keyword>
<accession>A0ABX5N934</accession>
<gene>
    <name evidence="3" type="ORF">DMW51_20005</name>
</gene>
<organism evidence="3 4">
    <name type="scientific">Serratia marcescens</name>
    <dbReference type="NCBI Taxonomy" id="615"/>
    <lineage>
        <taxon>Bacteria</taxon>
        <taxon>Pseudomonadati</taxon>
        <taxon>Pseudomonadota</taxon>
        <taxon>Gammaproteobacteria</taxon>
        <taxon>Enterobacterales</taxon>
        <taxon>Yersiniaceae</taxon>
        <taxon>Serratia</taxon>
    </lineage>
</organism>